<dbReference type="EMBL" id="KN847521">
    <property type="protein sequence ID" value="KIV95650.1"/>
    <property type="molecule type" value="Genomic_DNA"/>
</dbReference>
<dbReference type="InterPro" id="IPR025700">
    <property type="entry name" value="Lys/Orn_oxygenase"/>
</dbReference>
<keyword evidence="7" id="KW-0274">FAD</keyword>
<dbReference type="OMA" id="YHGNTNY"/>
<dbReference type="PANTHER" id="PTHR42802">
    <property type="entry name" value="MONOOXYGENASE"/>
    <property type="match status" value="1"/>
</dbReference>
<evidence type="ECO:0000313" key="13">
    <source>
        <dbReference type="EMBL" id="KIV95650.1"/>
    </source>
</evidence>
<sequence length="512" mass="57058">MAPVAAATASMGLRSHNGGNAWHSLPSVDGQGRATDHSFRLSAPSLDQVHDLVGVGFGPASLAIAVALSDFLQNNNNDAANPIDPPKIRFLERQTAFKWHAGMLLPGAKMQISFIKDLATLRDPRSHFTFLNYLKEHDRLVPFTNLGTFLPSRLEFDDYLQWAAAHFDNVVEYGQNVETIQPRRLDGNEKYDCFEVFFRNTTTGELTSILSRNVVIAAGGQPAKPAIFPTYHDRILHSSEYHTRIEQVLPDKNKAYNIAVIGGGQSGAEVFSNLHTRYPNATTKLVFRDSALRPSDDSPFVNEVFDPEAVDGFFQQPEQLRSRNLVKNKATNYSVVRLELIEKLYDDMYIQKIKEPDSHRWQHQILPLRNIISVDTTAKGVALTLAHVDPSSGKGHERLDVDAVVLATGYRRDAHIQMLKDCQIINNSPNGLWHPRRDYSLALQPGSVQNGAGLWLQGCNEATHGLSDSLLSILATRSGELVRSMFRKEREIVTQQAGPTRGEASFEVRSKL</sequence>
<evidence type="ECO:0000256" key="1">
    <source>
        <dbReference type="ARBA" id="ARBA00001974"/>
    </source>
</evidence>
<accession>A0A0D1X1K9</accession>
<keyword evidence="14" id="KW-1185">Reference proteome</keyword>
<evidence type="ECO:0000313" key="14">
    <source>
        <dbReference type="Proteomes" id="UP000054302"/>
    </source>
</evidence>
<keyword evidence="6" id="KW-0285">Flavoprotein</keyword>
<dbReference type="RefSeq" id="XP_016227224.1">
    <property type="nucleotide sequence ID" value="XM_016367706.1"/>
</dbReference>
<dbReference type="PRINTS" id="PR00368">
    <property type="entry name" value="FADPNR"/>
</dbReference>
<evidence type="ECO:0000256" key="11">
    <source>
        <dbReference type="ARBA" id="ARBA00047598"/>
    </source>
</evidence>
<comment type="catalytic activity">
    <reaction evidence="12">
        <text>L-ornithine + NADH + O2 = N(5)-hydroxy-L-ornithine + NAD(+) + H2O</text>
        <dbReference type="Rhea" id="RHEA:41512"/>
        <dbReference type="ChEBI" id="CHEBI:15377"/>
        <dbReference type="ChEBI" id="CHEBI:15379"/>
        <dbReference type="ChEBI" id="CHEBI:46911"/>
        <dbReference type="ChEBI" id="CHEBI:57540"/>
        <dbReference type="ChEBI" id="CHEBI:57945"/>
        <dbReference type="ChEBI" id="CHEBI:78275"/>
        <dbReference type="EC" id="1.14.13.196"/>
    </reaction>
</comment>
<dbReference type="HOGENOM" id="CLU_020931_2_0_1"/>
<proteinExistence type="inferred from homology"/>
<keyword evidence="8" id="KW-0521">NADP</keyword>
<evidence type="ECO:0000256" key="6">
    <source>
        <dbReference type="ARBA" id="ARBA00022630"/>
    </source>
</evidence>
<dbReference type="Pfam" id="PF13434">
    <property type="entry name" value="Lys_Orn_oxgnase"/>
    <property type="match status" value="1"/>
</dbReference>
<dbReference type="Gene3D" id="3.50.50.60">
    <property type="entry name" value="FAD/NAD(P)-binding domain"/>
    <property type="match status" value="1"/>
</dbReference>
<evidence type="ECO:0000256" key="12">
    <source>
        <dbReference type="ARBA" id="ARBA00049248"/>
    </source>
</evidence>
<dbReference type="VEuPathDB" id="FungiDB:PV10_03276"/>
<comment type="pathway">
    <text evidence="2">Siderophore biosynthesis.</text>
</comment>
<name>A0A0D1X1K9_EXOME</name>
<comment type="similarity">
    <text evidence="3">Belongs to the lysine N(6)-hydroxylase/L-ornithine N(5)-oxygenase family.</text>
</comment>
<dbReference type="GeneID" id="27321121"/>
<dbReference type="AlphaFoldDB" id="A0A0D1X1K9"/>
<evidence type="ECO:0000256" key="7">
    <source>
        <dbReference type="ARBA" id="ARBA00022827"/>
    </source>
</evidence>
<dbReference type="SUPFAM" id="SSF51905">
    <property type="entry name" value="FAD/NAD(P)-binding domain"/>
    <property type="match status" value="2"/>
</dbReference>
<evidence type="ECO:0000256" key="3">
    <source>
        <dbReference type="ARBA" id="ARBA00007588"/>
    </source>
</evidence>
<dbReference type="PANTHER" id="PTHR42802:SF1">
    <property type="entry name" value="L-ORNITHINE N(5)-MONOOXYGENASE"/>
    <property type="match status" value="1"/>
</dbReference>
<evidence type="ECO:0000256" key="2">
    <source>
        <dbReference type="ARBA" id="ARBA00004924"/>
    </source>
</evidence>
<evidence type="ECO:0000256" key="9">
    <source>
        <dbReference type="ARBA" id="ARBA00023002"/>
    </source>
</evidence>
<dbReference type="OrthoDB" id="3519933at2759"/>
<comment type="catalytic activity">
    <reaction evidence="11">
        <text>L-ornithine + NADPH + O2 = N(5)-hydroxy-L-ornithine + NADP(+) + H2O</text>
        <dbReference type="Rhea" id="RHEA:41508"/>
        <dbReference type="ChEBI" id="CHEBI:15377"/>
        <dbReference type="ChEBI" id="CHEBI:15379"/>
        <dbReference type="ChEBI" id="CHEBI:46911"/>
        <dbReference type="ChEBI" id="CHEBI:57783"/>
        <dbReference type="ChEBI" id="CHEBI:58349"/>
        <dbReference type="ChEBI" id="CHEBI:78275"/>
        <dbReference type="EC" id="1.14.13.196"/>
    </reaction>
</comment>
<evidence type="ECO:0000256" key="8">
    <source>
        <dbReference type="ARBA" id="ARBA00022857"/>
    </source>
</evidence>
<evidence type="ECO:0000256" key="10">
    <source>
        <dbReference type="ARBA" id="ARBA00030351"/>
    </source>
</evidence>
<evidence type="ECO:0000256" key="4">
    <source>
        <dbReference type="ARBA" id="ARBA00012881"/>
    </source>
</evidence>
<gene>
    <name evidence="13" type="ORF">PV10_03276</name>
</gene>
<dbReference type="GO" id="GO:0006879">
    <property type="term" value="P:intracellular iron ion homeostasis"/>
    <property type="evidence" value="ECO:0007669"/>
    <property type="project" value="TreeGrafter"/>
</dbReference>
<evidence type="ECO:0000256" key="5">
    <source>
        <dbReference type="ARBA" id="ARBA00018612"/>
    </source>
</evidence>
<dbReference type="InterPro" id="IPR036188">
    <property type="entry name" value="FAD/NAD-bd_sf"/>
</dbReference>
<dbReference type="EC" id="1.14.13.196" evidence="4"/>
<dbReference type="STRING" id="212818.A0A0D1X1K9"/>
<dbReference type="GO" id="GO:0016491">
    <property type="term" value="F:oxidoreductase activity"/>
    <property type="evidence" value="ECO:0007669"/>
    <property type="project" value="UniProtKB-KW"/>
</dbReference>
<dbReference type="Proteomes" id="UP000054302">
    <property type="component" value="Unassembled WGS sequence"/>
</dbReference>
<organism evidence="13 14">
    <name type="scientific">Exophiala mesophila</name>
    <name type="common">Black yeast-like fungus</name>
    <dbReference type="NCBI Taxonomy" id="212818"/>
    <lineage>
        <taxon>Eukaryota</taxon>
        <taxon>Fungi</taxon>
        <taxon>Dikarya</taxon>
        <taxon>Ascomycota</taxon>
        <taxon>Pezizomycotina</taxon>
        <taxon>Eurotiomycetes</taxon>
        <taxon>Chaetothyriomycetidae</taxon>
        <taxon>Chaetothyriales</taxon>
        <taxon>Herpotrichiellaceae</taxon>
        <taxon>Exophiala</taxon>
    </lineage>
</organism>
<keyword evidence="9" id="KW-0560">Oxidoreductase</keyword>
<protein>
    <recommendedName>
        <fullName evidence="5">L-ornithine N(5)-monooxygenase</fullName>
        <ecNumber evidence="4">1.14.13.196</ecNumber>
    </recommendedName>
    <alternativeName>
        <fullName evidence="10">L-ornithine N(5)-oxygenase</fullName>
    </alternativeName>
</protein>
<comment type="cofactor">
    <cofactor evidence="1">
        <name>FAD</name>
        <dbReference type="ChEBI" id="CHEBI:57692"/>
    </cofactor>
</comment>
<reference evidence="13 14" key="1">
    <citation type="submission" date="2015-01" db="EMBL/GenBank/DDBJ databases">
        <title>The Genome Sequence of Exophiala mesophila CBS40295.</title>
        <authorList>
            <consortium name="The Broad Institute Genomics Platform"/>
            <person name="Cuomo C."/>
            <person name="de Hoog S."/>
            <person name="Gorbushina A."/>
            <person name="Stielow B."/>
            <person name="Teixiera M."/>
            <person name="Abouelleil A."/>
            <person name="Chapman S.B."/>
            <person name="Priest M."/>
            <person name="Young S.K."/>
            <person name="Wortman J."/>
            <person name="Nusbaum C."/>
            <person name="Birren B."/>
        </authorList>
    </citation>
    <scope>NUCLEOTIDE SEQUENCE [LARGE SCALE GENOMIC DNA]</scope>
    <source>
        <strain evidence="13 14">CBS 40295</strain>
    </source>
</reference>